<organism evidence="5 6">
    <name type="scientific">Helobdella robusta</name>
    <name type="common">Californian leech</name>
    <dbReference type="NCBI Taxonomy" id="6412"/>
    <lineage>
        <taxon>Eukaryota</taxon>
        <taxon>Metazoa</taxon>
        <taxon>Spiralia</taxon>
        <taxon>Lophotrochozoa</taxon>
        <taxon>Annelida</taxon>
        <taxon>Clitellata</taxon>
        <taxon>Hirudinea</taxon>
        <taxon>Rhynchobdellida</taxon>
        <taxon>Glossiphoniidae</taxon>
        <taxon>Helobdella</taxon>
    </lineage>
</organism>
<keyword evidence="6" id="KW-1185">Reference proteome</keyword>
<dbReference type="InterPro" id="IPR002557">
    <property type="entry name" value="Chitin-bd_dom"/>
</dbReference>
<dbReference type="AlphaFoldDB" id="T1FEU7"/>
<dbReference type="InterPro" id="IPR036508">
    <property type="entry name" value="Chitin-bd_dom_sf"/>
</dbReference>
<reference evidence="6" key="1">
    <citation type="submission" date="2012-12" db="EMBL/GenBank/DDBJ databases">
        <authorList>
            <person name="Hellsten U."/>
            <person name="Grimwood J."/>
            <person name="Chapman J.A."/>
            <person name="Shapiro H."/>
            <person name="Aerts A."/>
            <person name="Otillar R.P."/>
            <person name="Terry A.Y."/>
            <person name="Boore J.L."/>
            <person name="Simakov O."/>
            <person name="Marletaz F."/>
            <person name="Cho S.-J."/>
            <person name="Edsinger-Gonzales E."/>
            <person name="Havlak P."/>
            <person name="Kuo D.-H."/>
            <person name="Larsson T."/>
            <person name="Lv J."/>
            <person name="Arendt D."/>
            <person name="Savage R."/>
            <person name="Osoegawa K."/>
            <person name="de Jong P."/>
            <person name="Lindberg D.R."/>
            <person name="Seaver E.C."/>
            <person name="Weisblat D.A."/>
            <person name="Putnam N.H."/>
            <person name="Grigoriev I.V."/>
            <person name="Rokhsar D.S."/>
        </authorList>
    </citation>
    <scope>NUCLEOTIDE SEQUENCE</scope>
</reference>
<evidence type="ECO:0000313" key="5">
    <source>
        <dbReference type="EnsemblMetazoa" id="HelroP179528"/>
    </source>
</evidence>
<dbReference type="Proteomes" id="UP000015101">
    <property type="component" value="Unassembled WGS sequence"/>
</dbReference>
<evidence type="ECO:0000313" key="4">
    <source>
        <dbReference type="EMBL" id="ESN95201.1"/>
    </source>
</evidence>
<dbReference type="GeneID" id="20207346"/>
<gene>
    <name evidence="5" type="primary">20207346</name>
    <name evidence="4" type="ORF">HELRODRAFT_179528</name>
</gene>
<evidence type="ECO:0000259" key="3">
    <source>
        <dbReference type="Pfam" id="PF01607"/>
    </source>
</evidence>
<dbReference type="SUPFAM" id="SSF57625">
    <property type="entry name" value="Invertebrate chitin-binding proteins"/>
    <property type="match status" value="1"/>
</dbReference>
<proteinExistence type="predicted"/>
<dbReference type="EMBL" id="AMQM01006880">
    <property type="status" value="NOT_ANNOTATED_CDS"/>
    <property type="molecule type" value="Genomic_DNA"/>
</dbReference>
<reference evidence="5" key="3">
    <citation type="submission" date="2015-06" db="UniProtKB">
        <authorList>
            <consortium name="EnsemblMetazoa"/>
        </authorList>
    </citation>
    <scope>IDENTIFICATION</scope>
</reference>
<feature type="chain" id="PRO_5010980542" evidence="1">
    <location>
        <begin position="18"/>
        <end position="191"/>
    </location>
</feature>
<sequence length="191" mass="21207">MFIRSVFYLTLSNVVLSSSKSYDDALSGNIFEPSVIPISPSSSIYTKIPVSPSSTCYPDASETTQYSVRSVQRCAAYCSVLPTCRRFNYYYQSNVYGTAGDCRLFPSSNCHHVPQINGFLAYVNNVVMRGDECHLYNPCLVAGSHPINSPANMFPHIDPAYFIQCSNGICHVKPCPSDTHFDISLKICTRK</sequence>
<evidence type="ECO:0000259" key="2">
    <source>
        <dbReference type="Pfam" id="PF00024"/>
    </source>
</evidence>
<dbReference type="SUPFAM" id="SSF57414">
    <property type="entry name" value="Hairpin loop containing domain-like"/>
    <property type="match status" value="1"/>
</dbReference>
<name>T1FEU7_HELRO</name>
<dbReference type="EnsemblMetazoa" id="HelroT179528">
    <property type="protein sequence ID" value="HelroP179528"/>
    <property type="gene ID" value="HelroG179528"/>
</dbReference>
<dbReference type="GO" id="GO:0005576">
    <property type="term" value="C:extracellular region"/>
    <property type="evidence" value="ECO:0007669"/>
    <property type="project" value="InterPro"/>
</dbReference>
<protein>
    <submittedName>
        <fullName evidence="4 5">Uncharacterized protein</fullName>
    </submittedName>
</protein>
<evidence type="ECO:0000313" key="6">
    <source>
        <dbReference type="Proteomes" id="UP000015101"/>
    </source>
</evidence>
<feature type="signal peptide" evidence="1">
    <location>
        <begin position="1"/>
        <end position="17"/>
    </location>
</feature>
<dbReference type="KEGG" id="hro:HELRODRAFT_179528"/>
<dbReference type="GO" id="GO:0008061">
    <property type="term" value="F:chitin binding"/>
    <property type="evidence" value="ECO:0007669"/>
    <property type="project" value="InterPro"/>
</dbReference>
<feature type="domain" description="Chitin-binding type-2" evidence="3">
    <location>
        <begin position="158"/>
        <end position="190"/>
    </location>
</feature>
<dbReference type="Gene3D" id="2.170.140.10">
    <property type="entry name" value="Chitin binding domain"/>
    <property type="match status" value="1"/>
</dbReference>
<dbReference type="CTD" id="20207346"/>
<dbReference type="InParanoid" id="T1FEU7"/>
<dbReference type="HOGENOM" id="CLU_1391611_0_0_1"/>
<evidence type="ECO:0000256" key="1">
    <source>
        <dbReference type="SAM" id="SignalP"/>
    </source>
</evidence>
<keyword evidence="1" id="KW-0732">Signal</keyword>
<dbReference type="OrthoDB" id="6020543at2759"/>
<accession>T1FEU7</accession>
<feature type="domain" description="Apple" evidence="2">
    <location>
        <begin position="63"/>
        <end position="108"/>
    </location>
</feature>
<reference evidence="4 6" key="2">
    <citation type="journal article" date="2013" name="Nature">
        <title>Insights into bilaterian evolution from three spiralian genomes.</title>
        <authorList>
            <person name="Simakov O."/>
            <person name="Marletaz F."/>
            <person name="Cho S.J."/>
            <person name="Edsinger-Gonzales E."/>
            <person name="Havlak P."/>
            <person name="Hellsten U."/>
            <person name="Kuo D.H."/>
            <person name="Larsson T."/>
            <person name="Lv J."/>
            <person name="Arendt D."/>
            <person name="Savage R."/>
            <person name="Osoegawa K."/>
            <person name="de Jong P."/>
            <person name="Grimwood J."/>
            <person name="Chapman J.A."/>
            <person name="Shapiro H."/>
            <person name="Aerts A."/>
            <person name="Otillar R.P."/>
            <person name="Terry A.Y."/>
            <person name="Boore J.L."/>
            <person name="Grigoriev I.V."/>
            <person name="Lindberg D.R."/>
            <person name="Seaver E.C."/>
            <person name="Weisblat D.A."/>
            <person name="Putnam N.H."/>
            <person name="Rokhsar D.S."/>
        </authorList>
    </citation>
    <scope>NUCLEOTIDE SEQUENCE</scope>
</reference>
<dbReference type="Pfam" id="PF00024">
    <property type="entry name" value="PAN_1"/>
    <property type="match status" value="1"/>
</dbReference>
<dbReference type="Pfam" id="PF01607">
    <property type="entry name" value="CBM_14"/>
    <property type="match status" value="1"/>
</dbReference>
<dbReference type="EMBL" id="KB097536">
    <property type="protein sequence ID" value="ESN95201.1"/>
    <property type="molecule type" value="Genomic_DNA"/>
</dbReference>
<dbReference type="RefSeq" id="XP_009026617.1">
    <property type="nucleotide sequence ID" value="XM_009028369.1"/>
</dbReference>
<dbReference type="InterPro" id="IPR003609">
    <property type="entry name" value="Pan_app"/>
</dbReference>